<dbReference type="GO" id="GO:0016301">
    <property type="term" value="F:kinase activity"/>
    <property type="evidence" value="ECO:0007669"/>
    <property type="project" value="UniProtKB-KW"/>
</dbReference>
<evidence type="ECO:0000259" key="4">
    <source>
        <dbReference type="PROSITE" id="PS50966"/>
    </source>
</evidence>
<dbReference type="GO" id="GO:0008270">
    <property type="term" value="F:zinc ion binding"/>
    <property type="evidence" value="ECO:0007669"/>
    <property type="project" value="UniProtKB-KW"/>
</dbReference>
<dbReference type="InterPro" id="IPR001849">
    <property type="entry name" value="PH_domain"/>
</dbReference>
<keyword evidence="1" id="KW-0863">Zinc-finger</keyword>
<evidence type="ECO:0000313" key="5">
    <source>
        <dbReference type="EMBL" id="KAK3924658.1"/>
    </source>
</evidence>
<dbReference type="PANTHER" id="PTHR35385">
    <property type="entry name" value="PROTEIN B, PUTATIVE-RELATED-RELATED"/>
    <property type="match status" value="1"/>
</dbReference>
<dbReference type="Pfam" id="PF10551">
    <property type="entry name" value="MULE"/>
    <property type="match status" value="1"/>
</dbReference>
<feature type="domain" description="PH" evidence="3">
    <location>
        <begin position="1"/>
        <end position="43"/>
    </location>
</feature>
<feature type="domain" description="SWIM-type" evidence="4">
    <location>
        <begin position="532"/>
        <end position="563"/>
    </location>
</feature>
<feature type="region of interest" description="Disordered" evidence="2">
    <location>
        <begin position="730"/>
        <end position="796"/>
    </location>
</feature>
<proteinExistence type="predicted"/>
<evidence type="ECO:0000256" key="2">
    <source>
        <dbReference type="SAM" id="MobiDB-lite"/>
    </source>
</evidence>
<feature type="compositionally biased region" description="Polar residues" evidence="2">
    <location>
        <begin position="730"/>
        <end position="741"/>
    </location>
</feature>
<keyword evidence="6" id="KW-1185">Reference proteome</keyword>
<dbReference type="PANTHER" id="PTHR35385:SF2">
    <property type="entry name" value="PROTEIN B, PUTATIVE-RELATED"/>
    <property type="match status" value="1"/>
</dbReference>
<evidence type="ECO:0000313" key="6">
    <source>
        <dbReference type="Proteomes" id="UP001219518"/>
    </source>
</evidence>
<evidence type="ECO:0000256" key="1">
    <source>
        <dbReference type="PROSITE-ProRule" id="PRU00325"/>
    </source>
</evidence>
<keyword evidence="1" id="KW-0479">Metal-binding</keyword>
<keyword evidence="5" id="KW-0808">Transferase</keyword>
<organism evidence="5 6">
    <name type="scientific">Frankliniella fusca</name>
    <dbReference type="NCBI Taxonomy" id="407009"/>
    <lineage>
        <taxon>Eukaryota</taxon>
        <taxon>Metazoa</taxon>
        <taxon>Ecdysozoa</taxon>
        <taxon>Arthropoda</taxon>
        <taxon>Hexapoda</taxon>
        <taxon>Insecta</taxon>
        <taxon>Pterygota</taxon>
        <taxon>Neoptera</taxon>
        <taxon>Paraneoptera</taxon>
        <taxon>Thysanoptera</taxon>
        <taxon>Terebrantia</taxon>
        <taxon>Thripoidea</taxon>
        <taxon>Thripidae</taxon>
        <taxon>Frankliniella</taxon>
    </lineage>
</organism>
<keyword evidence="1" id="KW-0862">Zinc</keyword>
<dbReference type="PROSITE" id="PS50003">
    <property type="entry name" value="PH_DOMAIN"/>
    <property type="match status" value="1"/>
</dbReference>
<reference evidence="5" key="1">
    <citation type="submission" date="2021-07" db="EMBL/GenBank/DDBJ databases">
        <authorList>
            <person name="Catto M.A."/>
            <person name="Jacobson A."/>
            <person name="Kennedy G."/>
            <person name="Labadie P."/>
            <person name="Hunt B.G."/>
            <person name="Srinivasan R."/>
        </authorList>
    </citation>
    <scope>NUCLEOTIDE SEQUENCE</scope>
    <source>
        <strain evidence="5">PL_HMW_Pooled</strain>
        <tissue evidence="5">Head</tissue>
    </source>
</reference>
<evidence type="ECO:0000259" key="3">
    <source>
        <dbReference type="PROSITE" id="PS50003"/>
    </source>
</evidence>
<accession>A0AAE1HNV2</accession>
<feature type="compositionally biased region" description="Basic residues" evidence="2">
    <location>
        <begin position="787"/>
        <end position="796"/>
    </location>
</feature>
<dbReference type="EMBL" id="JAHWGI010001195">
    <property type="protein sequence ID" value="KAK3924658.1"/>
    <property type="molecule type" value="Genomic_DNA"/>
</dbReference>
<dbReference type="AlphaFoldDB" id="A0AAE1HNV2"/>
<protein>
    <submittedName>
        <fullName evidence="5">Serine/threonine-protein kinase Nek3</fullName>
    </submittedName>
</protein>
<keyword evidence="5" id="KW-0418">Kinase</keyword>
<dbReference type="InterPro" id="IPR018289">
    <property type="entry name" value="MULE_transposase_dom"/>
</dbReference>
<dbReference type="PROSITE" id="PS50966">
    <property type="entry name" value="ZF_SWIM"/>
    <property type="match status" value="1"/>
</dbReference>
<dbReference type="Proteomes" id="UP001219518">
    <property type="component" value="Unassembled WGS sequence"/>
</dbReference>
<reference evidence="5" key="2">
    <citation type="journal article" date="2023" name="BMC Genomics">
        <title>Pest status, molecular evolution, and epigenetic factors derived from the genome assembly of Frankliniella fusca, a thysanopteran phytovirus vector.</title>
        <authorList>
            <person name="Catto M.A."/>
            <person name="Labadie P.E."/>
            <person name="Jacobson A.L."/>
            <person name="Kennedy G.G."/>
            <person name="Srinivasan R."/>
            <person name="Hunt B.G."/>
        </authorList>
    </citation>
    <scope>NUCLEOTIDE SEQUENCE</scope>
    <source>
        <strain evidence="5">PL_HMW_Pooled</strain>
    </source>
</reference>
<gene>
    <name evidence="5" type="ORF">KUF71_012792</name>
</gene>
<sequence>MDQKFIIEKDAEQSKKEKVVWRANFRNKQEAEEWLEEYKRASRTDWIVKDEPRHLQKLVFHKYWLCQLNAKNKIEGSKRDKKCPVRLDIKIKQVKRDTIKNDRKYLERDVPLAAVITFTGTHSHPTDTCFETLGYLRISEETKLKFFKYFEEGLTPGAAYRINDLMLRVQPNGGEIRANAALHPPLRTVQYLFDKWRASEYGGAWGSDPFPKLREKIQNYESNGTLIHIDDADSDCWAVLIVTPIMKRAHELQSAGEIIFTDTTSNVEFTQSNFTVMLTATNGGGIPIAILIHSAQTTECYAKAYKLLKNHFPKCFGGKSGPGIFMTDHSTAEKGALAEVWEEALQYLCHFHVGQSEWRWLREAKHKVPQADQSKLMGILKRIMYAEGTEDLEGALSDLEECGQENYIKHVKDDLLIKKEEWVKMFRHDVINRGHNTNNLAEATIRILKDIVLTRTKAFNVTAMVEFIANVWEPYFESRLLRYAYGRETAPLHHFEDLSSRMPPDAVKRVKHIEGSLYHVPSGNKATPDLFYEVESSVGWCSCPVGRCGAMCKHQALIAEKFGGAFPNLPPINCVSRYQLGKLALGEQCPPFSFFVAVNEEIPQEFRDIQSMFTVANVEIEIVNQEMEITDQSHELEMNNVNGSMIETNNDQEMEIDCLPVGSNDVDLEPVKEDVIAAVRHLMNLGEKGSSDMDSFKRSLQRLAQRCWKAKTPNQATTAIISLSTRANCTSKKSKRINVQPTALARRRPGVSRGHGRVQTGRPPTSQPVAKRSKKAPHKLSQSVARNKGHPKGHGH</sequence>
<comment type="caution">
    <text evidence="5">The sequence shown here is derived from an EMBL/GenBank/DDBJ whole genome shotgun (WGS) entry which is preliminary data.</text>
</comment>
<dbReference type="InterPro" id="IPR007527">
    <property type="entry name" value="Znf_SWIM"/>
</dbReference>
<feature type="compositionally biased region" description="Basic residues" evidence="2">
    <location>
        <begin position="745"/>
        <end position="756"/>
    </location>
</feature>
<name>A0AAE1HNV2_9NEOP</name>